<keyword evidence="6 8" id="KW-0472">Membrane</keyword>
<name>A0A8J1XTH2_OWEFU</name>
<comment type="caution">
    <text evidence="9">The sequence shown here is derived from an EMBL/GenBank/DDBJ whole genome shotgun (WGS) entry which is preliminary data.</text>
</comment>
<evidence type="ECO:0000256" key="8">
    <source>
        <dbReference type="RuleBase" id="RU364122"/>
    </source>
</evidence>
<dbReference type="InterPro" id="IPR005331">
    <property type="entry name" value="Sulfotransferase"/>
</dbReference>
<evidence type="ECO:0000256" key="2">
    <source>
        <dbReference type="ARBA" id="ARBA00010109"/>
    </source>
</evidence>
<keyword evidence="4 8" id="KW-0812">Transmembrane</keyword>
<comment type="catalytic activity">
    <reaction evidence="8">
        <text>alpha-D-glucosaminyl-[heparan sulfate](n) + 3'-phosphoadenylyl sulfate = 6-sulfo-alpha-D-glucosaminyl-[heparan sulfate](n) + adenosine 3',5'-bisphosphate + H(+)</text>
        <dbReference type="Rhea" id="RHEA:56604"/>
        <dbReference type="Rhea" id="RHEA-COMP:9830"/>
        <dbReference type="Rhea" id="RHEA-COMP:14621"/>
        <dbReference type="ChEBI" id="CHEBI:15378"/>
        <dbReference type="ChEBI" id="CHEBI:58339"/>
        <dbReference type="ChEBI" id="CHEBI:58343"/>
        <dbReference type="ChEBI" id="CHEBI:58388"/>
        <dbReference type="ChEBI" id="CHEBI:140604"/>
    </reaction>
</comment>
<dbReference type="EC" id="2.8.2.-" evidence="8"/>
<feature type="transmembrane region" description="Helical" evidence="8">
    <location>
        <begin position="12"/>
        <end position="33"/>
    </location>
</feature>
<protein>
    <recommendedName>
        <fullName evidence="8">Heparan-sulfate 6-O-sulfotransferase</fullName>
        <ecNumber evidence="8">2.8.2.-</ecNumber>
    </recommendedName>
</protein>
<dbReference type="PANTHER" id="PTHR12812">
    <property type="entry name" value="HEPARAN SULFATE 6-O-SULFOTRANSFERASE 3"/>
    <property type="match status" value="1"/>
</dbReference>
<comment type="similarity">
    <text evidence="2 8">Belongs to the sulfotransferase 6 family.</text>
</comment>
<dbReference type="AlphaFoldDB" id="A0A8J1XTH2"/>
<dbReference type="InterPro" id="IPR010635">
    <property type="entry name" value="Heparan_SO4-6-sulfoTrfase"/>
</dbReference>
<dbReference type="EMBL" id="CAIIXF020000010">
    <property type="protein sequence ID" value="CAH1796359.1"/>
    <property type="molecule type" value="Genomic_DNA"/>
</dbReference>
<keyword evidence="3 8" id="KW-0808">Transferase</keyword>
<keyword evidence="5 8" id="KW-1133">Transmembrane helix</keyword>
<keyword evidence="7" id="KW-0325">Glycoprotein</keyword>
<evidence type="ECO:0000313" key="9">
    <source>
        <dbReference type="EMBL" id="CAH1796359.1"/>
    </source>
</evidence>
<keyword evidence="10" id="KW-1185">Reference proteome</keyword>
<keyword evidence="8" id="KW-0735">Signal-anchor</keyword>
<evidence type="ECO:0000256" key="4">
    <source>
        <dbReference type="ARBA" id="ARBA00022692"/>
    </source>
</evidence>
<proteinExistence type="inferred from homology"/>
<evidence type="ECO:0000256" key="3">
    <source>
        <dbReference type="ARBA" id="ARBA00022679"/>
    </source>
</evidence>
<gene>
    <name evidence="9" type="ORF">OFUS_LOCUS20779</name>
</gene>
<sequence length="359" mass="42647">MACRFFCKPNIRCFKINMAIVILLVALIFVSNYDFLHHEWKTRQTGKRKITDTITPCIRNITVRGSPLKRGNYIKRLHFDPNENKVIVFLHIQKTGGSTFDWRLVRTLNVTPKCKCKLKAKSCRCLNNKGNVWLYSGRFSTGWVCGVHADWTELTECIDVYFDKRDKLHRNRSYLYMTMLREPIQRYMSEWKHVQRGATWEKQPKCNHRKVTAKQLPMCFNTSWRHVPLDDFINCPHNLAINRQTRMLANLSLVDCYNTSTISKPERERIMLESAKNNLKDMAYFGLTEFQEQNQRLFEFKFAVNFTDYFSQKETSNAQMATNKISPAQFERIKQLNHLDIELYKYAKKLYFERIENIT</sequence>
<dbReference type="GO" id="GO:0016020">
    <property type="term" value="C:membrane"/>
    <property type="evidence" value="ECO:0007669"/>
    <property type="project" value="UniProtKB-SubCell"/>
</dbReference>
<evidence type="ECO:0000313" key="10">
    <source>
        <dbReference type="Proteomes" id="UP000749559"/>
    </source>
</evidence>
<dbReference type="PANTHER" id="PTHR12812:SF0">
    <property type="entry name" value="HEPARAN-SULFATE 6-O-SULFOTRANSFERASE"/>
    <property type="match status" value="1"/>
</dbReference>
<comment type="subcellular location">
    <subcellularLocation>
        <location evidence="1">Membrane</location>
        <topology evidence="1">Single-pass membrane protein</topology>
    </subcellularLocation>
    <subcellularLocation>
        <location evidence="8">Membrane</location>
        <topology evidence="8">Single-pass type II membrane protein</topology>
    </subcellularLocation>
</comment>
<dbReference type="Gene3D" id="3.40.50.300">
    <property type="entry name" value="P-loop containing nucleotide triphosphate hydrolases"/>
    <property type="match status" value="1"/>
</dbReference>
<evidence type="ECO:0000256" key="7">
    <source>
        <dbReference type="ARBA" id="ARBA00023180"/>
    </source>
</evidence>
<dbReference type="Pfam" id="PF03567">
    <property type="entry name" value="Sulfotransfer_2"/>
    <property type="match status" value="1"/>
</dbReference>
<evidence type="ECO:0000256" key="5">
    <source>
        <dbReference type="ARBA" id="ARBA00022989"/>
    </source>
</evidence>
<dbReference type="InterPro" id="IPR027417">
    <property type="entry name" value="P-loop_NTPase"/>
</dbReference>
<dbReference type="OrthoDB" id="406981at2759"/>
<accession>A0A8J1XTH2</accession>
<dbReference type="Proteomes" id="UP000749559">
    <property type="component" value="Unassembled WGS sequence"/>
</dbReference>
<reference evidence="9" key="1">
    <citation type="submission" date="2022-03" db="EMBL/GenBank/DDBJ databases">
        <authorList>
            <person name="Martin C."/>
        </authorList>
    </citation>
    <scope>NUCLEOTIDE SEQUENCE</scope>
</reference>
<evidence type="ECO:0000256" key="6">
    <source>
        <dbReference type="ARBA" id="ARBA00023136"/>
    </source>
</evidence>
<dbReference type="GO" id="GO:0017095">
    <property type="term" value="F:heparan sulfate 6-sulfotransferase activity"/>
    <property type="evidence" value="ECO:0007669"/>
    <property type="project" value="TreeGrafter"/>
</dbReference>
<organism evidence="9 10">
    <name type="scientific">Owenia fusiformis</name>
    <name type="common">Polychaete worm</name>
    <dbReference type="NCBI Taxonomy" id="6347"/>
    <lineage>
        <taxon>Eukaryota</taxon>
        <taxon>Metazoa</taxon>
        <taxon>Spiralia</taxon>
        <taxon>Lophotrochozoa</taxon>
        <taxon>Annelida</taxon>
        <taxon>Polychaeta</taxon>
        <taxon>Sedentaria</taxon>
        <taxon>Canalipalpata</taxon>
        <taxon>Sabellida</taxon>
        <taxon>Oweniida</taxon>
        <taxon>Oweniidae</taxon>
        <taxon>Owenia</taxon>
    </lineage>
</organism>
<comment type="function">
    <text evidence="8">6-O-sulfation enzyme which catalyzes the transfer of sulfate from 3'-phosphoadenosine 5'-phosphosulfate (PAPS) to position 6 of the N-sulfoglucosamine residue (GlcNS) of heparan sulfate.</text>
</comment>
<evidence type="ECO:0000256" key="1">
    <source>
        <dbReference type="ARBA" id="ARBA00004167"/>
    </source>
</evidence>